<comment type="similarity">
    <text evidence="2 6">Belongs to the class-A beta-lactamase family.</text>
</comment>
<sequence>MVATAGAVLSGCAGAFRSTPGFEAQCKALEAEVGGRLGVALLSTSTGVSAGYRADERFPMCSTFKWLAAAYLLSRVDAGMERLDRRIGYGSNVLIDHSPVTSQHVAGGMTLAQLCEATITVSDNAAANLILDTFGGPAALTRYLRSLGDNVTRLDRTEPALNHVPPGDERDTTTPAAMTSDLRRLLLGTALSTASRDQLTRWMLATQTSGTRLRANLPPRWQLADKTGTANGTANDVGVFWSPAGEAIALSVYLTECRAPAAQQNAAIAEVARWVVSGAVGRT</sequence>
<dbReference type="PANTHER" id="PTHR35333">
    <property type="entry name" value="BETA-LACTAMASE"/>
    <property type="match status" value="1"/>
</dbReference>
<dbReference type="GO" id="GO:0046677">
    <property type="term" value="P:response to antibiotic"/>
    <property type="evidence" value="ECO:0007669"/>
    <property type="project" value="UniProtKB-UniRule"/>
</dbReference>
<comment type="catalytic activity">
    <reaction evidence="1 6">
        <text>a beta-lactam + H2O = a substituted beta-amino acid</text>
        <dbReference type="Rhea" id="RHEA:20401"/>
        <dbReference type="ChEBI" id="CHEBI:15377"/>
        <dbReference type="ChEBI" id="CHEBI:35627"/>
        <dbReference type="ChEBI" id="CHEBI:140347"/>
        <dbReference type="EC" id="3.5.2.6"/>
    </reaction>
</comment>
<evidence type="ECO:0000256" key="5">
    <source>
        <dbReference type="ARBA" id="ARBA00023251"/>
    </source>
</evidence>
<dbReference type="STRING" id="413882.AAW51_1673"/>
<dbReference type="GO" id="GO:0030655">
    <property type="term" value="P:beta-lactam antibiotic catabolic process"/>
    <property type="evidence" value="ECO:0007669"/>
    <property type="project" value="InterPro"/>
</dbReference>
<keyword evidence="4 6" id="KW-0378">Hydrolase</keyword>
<evidence type="ECO:0000256" key="4">
    <source>
        <dbReference type="ARBA" id="ARBA00022801"/>
    </source>
</evidence>
<dbReference type="InterPro" id="IPR045155">
    <property type="entry name" value="Beta-lactam_cat"/>
</dbReference>
<gene>
    <name evidence="8" type="primary">penP</name>
    <name evidence="8" type="ORF">AAW51_1673</name>
</gene>
<dbReference type="PRINTS" id="PR00118">
    <property type="entry name" value="BLACTAMASEA"/>
</dbReference>
<proteinExistence type="inferred from homology"/>
<protein>
    <recommendedName>
        <fullName evidence="3 6">Beta-lactamase</fullName>
        <ecNumber evidence="3 6">3.5.2.6</ecNumber>
    </recommendedName>
</protein>
<dbReference type="EMBL" id="CP011371">
    <property type="protein sequence ID" value="AKJ28364.1"/>
    <property type="molecule type" value="Genomic_DNA"/>
</dbReference>
<dbReference type="NCBIfam" id="NF033103">
    <property type="entry name" value="bla_class_A"/>
    <property type="match status" value="1"/>
</dbReference>
<dbReference type="SUPFAM" id="SSF56601">
    <property type="entry name" value="beta-lactamase/transpeptidase-like"/>
    <property type="match status" value="1"/>
</dbReference>
<dbReference type="RefSeq" id="WP_238947798.1">
    <property type="nucleotide sequence ID" value="NZ_CP011371.1"/>
</dbReference>
<evidence type="ECO:0000256" key="3">
    <source>
        <dbReference type="ARBA" id="ARBA00012865"/>
    </source>
</evidence>
<dbReference type="InterPro" id="IPR012338">
    <property type="entry name" value="Beta-lactam/transpept-like"/>
</dbReference>
<evidence type="ECO:0000313" key="9">
    <source>
        <dbReference type="Proteomes" id="UP000035352"/>
    </source>
</evidence>
<evidence type="ECO:0000256" key="1">
    <source>
        <dbReference type="ARBA" id="ARBA00001526"/>
    </source>
</evidence>
<dbReference type="PATRIC" id="fig|413882.6.peg.1759"/>
<dbReference type="InterPro" id="IPR023650">
    <property type="entry name" value="Beta-lactam_class-A_AS"/>
</dbReference>
<reference evidence="8 9" key="1">
    <citation type="submission" date="2015-05" db="EMBL/GenBank/DDBJ databases">
        <authorList>
            <person name="Tang B."/>
            <person name="Yu Y."/>
        </authorList>
    </citation>
    <scope>NUCLEOTIDE SEQUENCE [LARGE SCALE GENOMIC DNA]</scope>
    <source>
        <strain evidence="8 9">DSM 7029</strain>
    </source>
</reference>
<dbReference type="Gene3D" id="3.40.710.10">
    <property type="entry name" value="DD-peptidase/beta-lactamase superfamily"/>
    <property type="match status" value="1"/>
</dbReference>
<dbReference type="Pfam" id="PF13354">
    <property type="entry name" value="Beta-lactamase2"/>
    <property type="match status" value="1"/>
</dbReference>
<dbReference type="InterPro" id="IPR000871">
    <property type="entry name" value="Beta-lactam_class-A"/>
</dbReference>
<dbReference type="KEGG" id="pbh:AAW51_1673"/>
<dbReference type="AlphaFoldDB" id="A0A0G3BG19"/>
<name>A0A0G3BG19_9BURK</name>
<dbReference type="EC" id="3.5.2.6" evidence="3 6"/>
<evidence type="ECO:0000256" key="6">
    <source>
        <dbReference type="RuleBase" id="RU361140"/>
    </source>
</evidence>
<dbReference type="PANTHER" id="PTHR35333:SF3">
    <property type="entry name" value="BETA-LACTAMASE-TYPE TRANSPEPTIDASE FOLD CONTAINING PROTEIN"/>
    <property type="match status" value="1"/>
</dbReference>
<keyword evidence="5 6" id="KW-0046">Antibiotic resistance</keyword>
<dbReference type="PROSITE" id="PS00146">
    <property type="entry name" value="BETA_LACTAMASE_A"/>
    <property type="match status" value="1"/>
</dbReference>
<evidence type="ECO:0000313" key="8">
    <source>
        <dbReference type="EMBL" id="AKJ28364.1"/>
    </source>
</evidence>
<evidence type="ECO:0000256" key="2">
    <source>
        <dbReference type="ARBA" id="ARBA00009009"/>
    </source>
</evidence>
<dbReference type="Proteomes" id="UP000035352">
    <property type="component" value="Chromosome"/>
</dbReference>
<keyword evidence="9" id="KW-1185">Reference proteome</keyword>
<organism evidence="8 9">
    <name type="scientific">Caldimonas brevitalea</name>
    <dbReference type="NCBI Taxonomy" id="413882"/>
    <lineage>
        <taxon>Bacteria</taxon>
        <taxon>Pseudomonadati</taxon>
        <taxon>Pseudomonadota</taxon>
        <taxon>Betaproteobacteria</taxon>
        <taxon>Burkholderiales</taxon>
        <taxon>Sphaerotilaceae</taxon>
        <taxon>Caldimonas</taxon>
    </lineage>
</organism>
<feature type="domain" description="Beta-lactamase class A catalytic" evidence="7">
    <location>
        <begin position="39"/>
        <end position="253"/>
    </location>
</feature>
<accession>A0A0G3BG19</accession>
<dbReference type="GO" id="GO:0008800">
    <property type="term" value="F:beta-lactamase activity"/>
    <property type="evidence" value="ECO:0007669"/>
    <property type="project" value="UniProtKB-UniRule"/>
</dbReference>
<evidence type="ECO:0000259" key="7">
    <source>
        <dbReference type="Pfam" id="PF13354"/>
    </source>
</evidence>